<dbReference type="AlphaFoldDB" id="A0AAD9U2M7"/>
<reference evidence="2" key="1">
    <citation type="journal article" date="2023" name="Plant J.">
        <title>Genome sequences and population genomics provide insights into the demographic history, inbreeding, and mutation load of two 'living fossil' tree species of Dipteronia.</title>
        <authorList>
            <person name="Feng Y."/>
            <person name="Comes H.P."/>
            <person name="Chen J."/>
            <person name="Zhu S."/>
            <person name="Lu R."/>
            <person name="Zhang X."/>
            <person name="Li P."/>
            <person name="Qiu J."/>
            <person name="Olsen K.M."/>
            <person name="Qiu Y."/>
        </authorList>
    </citation>
    <scope>NUCLEOTIDE SEQUENCE</scope>
    <source>
        <strain evidence="2">KIB01</strain>
    </source>
</reference>
<proteinExistence type="predicted"/>
<name>A0AAD9U2M7_9ROSI</name>
<feature type="domain" description="MULE transposase" evidence="1">
    <location>
        <begin position="17"/>
        <end position="111"/>
    </location>
</feature>
<sequence length="148" mass="17194">MSIGASLRGFQTCMRLVITVDGTKLKGRFGGIVFVTTAKDGNELVYRIAFGYDDLEINLSWEWFLDCLKGSLGHNDDLVFISDRHPSIEARISKVFPYATLTICCWHFLKNIQKRYHRKDVVTIMDKAAQAYIEFKYNRHIEELRNMH</sequence>
<dbReference type="EMBL" id="JANJYI010000006">
    <property type="protein sequence ID" value="KAK2646717.1"/>
    <property type="molecule type" value="Genomic_DNA"/>
</dbReference>
<evidence type="ECO:0000313" key="2">
    <source>
        <dbReference type="EMBL" id="KAK2646717.1"/>
    </source>
</evidence>
<organism evidence="2 3">
    <name type="scientific">Dipteronia dyeriana</name>
    <dbReference type="NCBI Taxonomy" id="168575"/>
    <lineage>
        <taxon>Eukaryota</taxon>
        <taxon>Viridiplantae</taxon>
        <taxon>Streptophyta</taxon>
        <taxon>Embryophyta</taxon>
        <taxon>Tracheophyta</taxon>
        <taxon>Spermatophyta</taxon>
        <taxon>Magnoliopsida</taxon>
        <taxon>eudicotyledons</taxon>
        <taxon>Gunneridae</taxon>
        <taxon>Pentapetalae</taxon>
        <taxon>rosids</taxon>
        <taxon>malvids</taxon>
        <taxon>Sapindales</taxon>
        <taxon>Sapindaceae</taxon>
        <taxon>Hippocastanoideae</taxon>
        <taxon>Acereae</taxon>
        <taxon>Dipteronia</taxon>
    </lineage>
</organism>
<dbReference type="PANTHER" id="PTHR31973:SF195">
    <property type="entry name" value="MUDR FAMILY TRANSPOSASE"/>
    <property type="match status" value="1"/>
</dbReference>
<gene>
    <name evidence="2" type="ORF">Ddye_021912</name>
</gene>
<evidence type="ECO:0000259" key="1">
    <source>
        <dbReference type="Pfam" id="PF10551"/>
    </source>
</evidence>
<dbReference type="InterPro" id="IPR018289">
    <property type="entry name" value="MULE_transposase_dom"/>
</dbReference>
<dbReference type="PANTHER" id="PTHR31973">
    <property type="entry name" value="POLYPROTEIN, PUTATIVE-RELATED"/>
    <property type="match status" value="1"/>
</dbReference>
<dbReference type="Pfam" id="PF10551">
    <property type="entry name" value="MULE"/>
    <property type="match status" value="1"/>
</dbReference>
<accession>A0AAD9U2M7</accession>
<comment type="caution">
    <text evidence="2">The sequence shown here is derived from an EMBL/GenBank/DDBJ whole genome shotgun (WGS) entry which is preliminary data.</text>
</comment>
<protein>
    <recommendedName>
        <fullName evidence="1">MULE transposase domain-containing protein</fullName>
    </recommendedName>
</protein>
<keyword evidence="3" id="KW-1185">Reference proteome</keyword>
<dbReference type="Proteomes" id="UP001280121">
    <property type="component" value="Unassembled WGS sequence"/>
</dbReference>
<evidence type="ECO:0000313" key="3">
    <source>
        <dbReference type="Proteomes" id="UP001280121"/>
    </source>
</evidence>